<feature type="compositionally biased region" description="Polar residues" evidence="1">
    <location>
        <begin position="94"/>
        <end position="130"/>
    </location>
</feature>
<comment type="caution">
    <text evidence="2">The sequence shown here is derived from an EMBL/GenBank/DDBJ whole genome shotgun (WGS) entry which is preliminary data.</text>
</comment>
<reference evidence="2" key="2">
    <citation type="submission" date="2020-11" db="EMBL/GenBank/DDBJ databases">
        <authorList>
            <person name="McCartney M.A."/>
            <person name="Auch B."/>
            <person name="Kono T."/>
            <person name="Mallez S."/>
            <person name="Becker A."/>
            <person name="Gohl D.M."/>
            <person name="Silverstein K.A.T."/>
            <person name="Koren S."/>
            <person name="Bechman K.B."/>
            <person name="Herman A."/>
            <person name="Abrahante J.E."/>
            <person name="Garbe J."/>
        </authorList>
    </citation>
    <scope>NUCLEOTIDE SEQUENCE</scope>
    <source>
        <strain evidence="2">Duluth1</strain>
        <tissue evidence="2">Whole animal</tissue>
    </source>
</reference>
<gene>
    <name evidence="2" type="ORF">DPMN_147061</name>
</gene>
<evidence type="ECO:0000256" key="1">
    <source>
        <dbReference type="SAM" id="MobiDB-lite"/>
    </source>
</evidence>
<keyword evidence="3" id="KW-1185">Reference proteome</keyword>
<feature type="region of interest" description="Disordered" evidence="1">
    <location>
        <begin position="94"/>
        <end position="157"/>
    </location>
</feature>
<dbReference type="Proteomes" id="UP000828390">
    <property type="component" value="Unassembled WGS sequence"/>
</dbReference>
<protein>
    <submittedName>
        <fullName evidence="2">Uncharacterized protein</fullName>
    </submittedName>
</protein>
<dbReference type="EMBL" id="JAIWYP010000007">
    <property type="protein sequence ID" value="KAH3793547.1"/>
    <property type="molecule type" value="Genomic_DNA"/>
</dbReference>
<evidence type="ECO:0000313" key="2">
    <source>
        <dbReference type="EMBL" id="KAH3793547.1"/>
    </source>
</evidence>
<proteinExistence type="predicted"/>
<reference evidence="2" key="1">
    <citation type="journal article" date="2019" name="bioRxiv">
        <title>The Genome of the Zebra Mussel, Dreissena polymorpha: A Resource for Invasive Species Research.</title>
        <authorList>
            <person name="McCartney M.A."/>
            <person name="Auch B."/>
            <person name="Kono T."/>
            <person name="Mallez S."/>
            <person name="Zhang Y."/>
            <person name="Obille A."/>
            <person name="Becker A."/>
            <person name="Abrahante J.E."/>
            <person name="Garbe J."/>
            <person name="Badalamenti J.P."/>
            <person name="Herman A."/>
            <person name="Mangelson H."/>
            <person name="Liachko I."/>
            <person name="Sullivan S."/>
            <person name="Sone E.D."/>
            <person name="Koren S."/>
            <person name="Silverstein K.A.T."/>
            <person name="Beckman K.B."/>
            <person name="Gohl D.M."/>
        </authorList>
    </citation>
    <scope>NUCLEOTIDE SEQUENCE</scope>
    <source>
        <strain evidence="2">Duluth1</strain>
        <tissue evidence="2">Whole animal</tissue>
    </source>
</reference>
<sequence>MVKVDTPSVQTYNDGSNVDVNNVIKEALASAGGAQMNSWQRFPSGSSVRVYNPSVQTFNDNKYSKPSAIAKSDHSNTYVGKLFQDDFGKIENGQQSSWPNFSNVKSYQNNNKPNGQVSSTSDRQTYTNTKTEPKQVKSWRGSYTRAPNYGTTPGSSWGRNNAGQCLLRESYAKSEVDSECWSDNAYGSQVPLCYTRTASGSGRSDFGLCQLKNPGMTCDTR</sequence>
<evidence type="ECO:0000313" key="3">
    <source>
        <dbReference type="Proteomes" id="UP000828390"/>
    </source>
</evidence>
<dbReference type="AlphaFoldDB" id="A0A9D4FD03"/>
<accession>A0A9D4FD03</accession>
<organism evidence="2 3">
    <name type="scientific">Dreissena polymorpha</name>
    <name type="common">Zebra mussel</name>
    <name type="synonym">Mytilus polymorpha</name>
    <dbReference type="NCBI Taxonomy" id="45954"/>
    <lineage>
        <taxon>Eukaryota</taxon>
        <taxon>Metazoa</taxon>
        <taxon>Spiralia</taxon>
        <taxon>Lophotrochozoa</taxon>
        <taxon>Mollusca</taxon>
        <taxon>Bivalvia</taxon>
        <taxon>Autobranchia</taxon>
        <taxon>Heteroconchia</taxon>
        <taxon>Euheterodonta</taxon>
        <taxon>Imparidentia</taxon>
        <taxon>Neoheterodontei</taxon>
        <taxon>Myida</taxon>
        <taxon>Dreissenoidea</taxon>
        <taxon>Dreissenidae</taxon>
        <taxon>Dreissena</taxon>
    </lineage>
</organism>
<name>A0A9D4FD03_DREPO</name>